<name>A0A7W9NKN5_9PSEU</name>
<dbReference type="InterPro" id="IPR028082">
    <property type="entry name" value="Peripla_BP_I"/>
</dbReference>
<keyword evidence="7" id="KW-1185">Reference proteome</keyword>
<dbReference type="AlphaFoldDB" id="A0A7W9NKN5"/>
<dbReference type="SMART" id="SM00354">
    <property type="entry name" value="HTH_LACI"/>
    <property type="match status" value="1"/>
</dbReference>
<evidence type="ECO:0000256" key="1">
    <source>
        <dbReference type="ARBA" id="ARBA00023015"/>
    </source>
</evidence>
<keyword evidence="2 6" id="KW-0238">DNA-binding</keyword>
<dbReference type="Gene3D" id="3.40.50.2300">
    <property type="match status" value="2"/>
</dbReference>
<dbReference type="SUPFAM" id="SSF47413">
    <property type="entry name" value="lambda repressor-like DNA-binding domains"/>
    <property type="match status" value="1"/>
</dbReference>
<dbReference type="SUPFAM" id="SSF53822">
    <property type="entry name" value="Periplasmic binding protein-like I"/>
    <property type="match status" value="1"/>
</dbReference>
<keyword evidence="3" id="KW-0804">Transcription</keyword>
<dbReference type="InterPro" id="IPR010982">
    <property type="entry name" value="Lambda_DNA-bd_dom_sf"/>
</dbReference>
<proteinExistence type="predicted"/>
<evidence type="ECO:0000256" key="2">
    <source>
        <dbReference type="ARBA" id="ARBA00023125"/>
    </source>
</evidence>
<reference evidence="6 7" key="1">
    <citation type="submission" date="2020-08" db="EMBL/GenBank/DDBJ databases">
        <title>Sequencing the genomes of 1000 actinobacteria strains.</title>
        <authorList>
            <person name="Klenk H.-P."/>
        </authorList>
    </citation>
    <scope>NUCLEOTIDE SEQUENCE [LARGE SCALE GENOMIC DNA]</scope>
    <source>
        <strain evidence="6 7">DSM 43851</strain>
    </source>
</reference>
<keyword evidence="1" id="KW-0805">Transcription regulation</keyword>
<organism evidence="6 7">
    <name type="scientific">Kutzneria kofuensis</name>
    <dbReference type="NCBI Taxonomy" id="103725"/>
    <lineage>
        <taxon>Bacteria</taxon>
        <taxon>Bacillati</taxon>
        <taxon>Actinomycetota</taxon>
        <taxon>Actinomycetes</taxon>
        <taxon>Pseudonocardiales</taxon>
        <taxon>Pseudonocardiaceae</taxon>
        <taxon>Kutzneria</taxon>
    </lineage>
</organism>
<dbReference type="Pfam" id="PF13377">
    <property type="entry name" value="Peripla_BP_3"/>
    <property type="match status" value="1"/>
</dbReference>
<comment type="caution">
    <text evidence="6">The sequence shown here is derived from an EMBL/GenBank/DDBJ whole genome shotgun (WGS) entry which is preliminary data.</text>
</comment>
<evidence type="ECO:0000313" key="7">
    <source>
        <dbReference type="Proteomes" id="UP000585638"/>
    </source>
</evidence>
<dbReference type="GO" id="GO:0003700">
    <property type="term" value="F:DNA-binding transcription factor activity"/>
    <property type="evidence" value="ECO:0007669"/>
    <property type="project" value="TreeGrafter"/>
</dbReference>
<dbReference type="PANTHER" id="PTHR30146">
    <property type="entry name" value="LACI-RELATED TRANSCRIPTIONAL REPRESSOR"/>
    <property type="match status" value="1"/>
</dbReference>
<dbReference type="Gene3D" id="1.10.260.40">
    <property type="entry name" value="lambda repressor-like DNA-binding domains"/>
    <property type="match status" value="1"/>
</dbReference>
<dbReference type="PROSITE" id="PS00356">
    <property type="entry name" value="HTH_LACI_1"/>
    <property type="match status" value="1"/>
</dbReference>
<dbReference type="EMBL" id="JACHIR010000002">
    <property type="protein sequence ID" value="MBB5896827.1"/>
    <property type="molecule type" value="Genomic_DNA"/>
</dbReference>
<dbReference type="RefSeq" id="WP_184869328.1">
    <property type="nucleotide sequence ID" value="NZ_BAAAWY010000095.1"/>
</dbReference>
<dbReference type="PROSITE" id="PS50932">
    <property type="entry name" value="HTH_LACI_2"/>
    <property type="match status" value="1"/>
</dbReference>
<dbReference type="GO" id="GO:0000976">
    <property type="term" value="F:transcription cis-regulatory region binding"/>
    <property type="evidence" value="ECO:0007669"/>
    <property type="project" value="TreeGrafter"/>
</dbReference>
<feature type="domain" description="HTH lacI-type" evidence="5">
    <location>
        <begin position="1"/>
        <end position="55"/>
    </location>
</feature>
<sequence length="341" mass="36279">MNIGEIARRANVSRSTVSYALSGKRPVSEATRRKIQQVVDELGYQPNASARALANGRTGTLGLVFPPAVGHHYTAMQLDFMGSLADAAAAHEHDVLLSTAGLDSVTSLRRLLAERRVDGVILMEVRLADERIEYLLEADFPFVTIGRTDAADRTSWVAVDHRALVTACVDHLADLGHRRIALVNRPERLLRVGYESAQRGLDGFRRAMAARGLTGRHYPCDDDAASGHACVERILADDPATTALVTLNEAALGGLYRGLAGAGRTVPRDFSVAGVALPHWAQMVTPQLTAADVPAAELGRLAVDLLVARLADPAGPSGHHLLTPPVSLRGSTGPAPLPLSS</sequence>
<evidence type="ECO:0000259" key="5">
    <source>
        <dbReference type="PROSITE" id="PS50932"/>
    </source>
</evidence>
<evidence type="ECO:0000313" key="6">
    <source>
        <dbReference type="EMBL" id="MBB5896827.1"/>
    </source>
</evidence>
<gene>
    <name evidence="6" type="ORF">BJ998_008086</name>
</gene>
<dbReference type="Pfam" id="PF00356">
    <property type="entry name" value="LacI"/>
    <property type="match status" value="1"/>
</dbReference>
<feature type="region of interest" description="Disordered" evidence="4">
    <location>
        <begin position="318"/>
        <end position="341"/>
    </location>
</feature>
<dbReference type="Proteomes" id="UP000585638">
    <property type="component" value="Unassembled WGS sequence"/>
</dbReference>
<evidence type="ECO:0000256" key="3">
    <source>
        <dbReference type="ARBA" id="ARBA00023163"/>
    </source>
</evidence>
<dbReference type="InterPro" id="IPR000843">
    <property type="entry name" value="HTH_LacI"/>
</dbReference>
<dbReference type="PANTHER" id="PTHR30146:SF153">
    <property type="entry name" value="LACTOSE OPERON REPRESSOR"/>
    <property type="match status" value="1"/>
</dbReference>
<dbReference type="CDD" id="cd01392">
    <property type="entry name" value="HTH_LacI"/>
    <property type="match status" value="1"/>
</dbReference>
<dbReference type="InterPro" id="IPR046335">
    <property type="entry name" value="LacI/GalR-like_sensor"/>
</dbReference>
<accession>A0A7W9NKN5</accession>
<evidence type="ECO:0000256" key="4">
    <source>
        <dbReference type="SAM" id="MobiDB-lite"/>
    </source>
</evidence>
<protein>
    <submittedName>
        <fullName evidence="6">DNA-binding LacI/PurR family transcriptional regulator</fullName>
    </submittedName>
</protein>